<feature type="compositionally biased region" description="Low complexity" evidence="1">
    <location>
        <begin position="63"/>
        <end position="89"/>
    </location>
</feature>
<evidence type="ECO:0000313" key="4">
    <source>
        <dbReference type="EMBL" id="CAK0827802.1"/>
    </source>
</evidence>
<sequence>MRRRRGGALRRGAGPALLLVALAAAPLRAAFATVAELRRRLRERSLPVSGRKGELVARLRQGAGAARTPRPAAREAPLGPRAAGAGAAAAHERNKDDLGGLAVAELQARLRSRGLPVSGRKPSWSRGCGRRGRRTWAGWPWPSSRRGCAVAGCPCRGGSRAGREAAGGGRRGRHGGGDREGVAGSRPGGLGRREGVVVEGGVAARDSDREEPGRHLHRDVAAGRDHHNCSRGRMKRLKSEGFPVADLAPGQEVTGKVTSVQNYGVFVDVGAERDGLVHTSKLAEAAAGRVHKDVAVGDEVSAWVSQVRADGSLELTAIEGTAPSPRRALKVQSLEVGQKFEGVVVNVVQFGAFVDIGAERNGLVPREQTGAPPEDVQAAAAEGRPVAVWVTKVWPDDNFELTMKAHVGRSVAARPAARPAGGLEPGERLSGVVRAVMPYGFFVDVGSERDGLVPLSRMPAGEAVPQPGQEVAVWVRGVRPDGAIELTTDPRR</sequence>
<proteinExistence type="predicted"/>
<feature type="domain" description="S1 motif" evidence="2">
    <location>
        <begin position="426"/>
        <end position="489"/>
    </location>
</feature>
<reference evidence="4" key="1">
    <citation type="submission" date="2023-10" db="EMBL/GenBank/DDBJ databases">
        <authorList>
            <person name="Chen Y."/>
            <person name="Shah S."/>
            <person name="Dougan E. K."/>
            <person name="Thang M."/>
            <person name="Chan C."/>
        </authorList>
    </citation>
    <scope>NUCLEOTIDE SEQUENCE [LARGE SCALE GENOMIC DNA]</scope>
</reference>
<dbReference type="InterPro" id="IPR003034">
    <property type="entry name" value="SAP_dom"/>
</dbReference>
<feature type="domain" description="S1 motif" evidence="2">
    <location>
        <begin position="337"/>
        <end position="404"/>
    </location>
</feature>
<protein>
    <recommendedName>
        <fullName evidence="6">30S ribosomal protein S1</fullName>
    </recommendedName>
</protein>
<evidence type="ECO:0000256" key="1">
    <source>
        <dbReference type="SAM" id="MobiDB-lite"/>
    </source>
</evidence>
<dbReference type="PANTHER" id="PTHR10724">
    <property type="entry name" value="30S RIBOSOMAL PROTEIN S1"/>
    <property type="match status" value="1"/>
</dbReference>
<dbReference type="SUPFAM" id="SSF50249">
    <property type="entry name" value="Nucleic acid-binding proteins"/>
    <property type="match status" value="3"/>
</dbReference>
<dbReference type="InterPro" id="IPR012340">
    <property type="entry name" value="NA-bd_OB-fold"/>
</dbReference>
<feature type="region of interest" description="Disordered" evidence="1">
    <location>
        <begin position="159"/>
        <end position="194"/>
    </location>
</feature>
<dbReference type="PROSITE" id="PS50126">
    <property type="entry name" value="S1"/>
    <property type="match status" value="3"/>
</dbReference>
<evidence type="ECO:0000259" key="3">
    <source>
        <dbReference type="PROSITE" id="PS50800"/>
    </source>
</evidence>
<dbReference type="Pfam" id="PF02037">
    <property type="entry name" value="SAP"/>
    <property type="match status" value="2"/>
</dbReference>
<dbReference type="SUPFAM" id="SSF68906">
    <property type="entry name" value="SAP domain"/>
    <property type="match status" value="1"/>
</dbReference>
<organism evidence="4 5">
    <name type="scientific">Prorocentrum cordatum</name>
    <dbReference type="NCBI Taxonomy" id="2364126"/>
    <lineage>
        <taxon>Eukaryota</taxon>
        <taxon>Sar</taxon>
        <taxon>Alveolata</taxon>
        <taxon>Dinophyceae</taxon>
        <taxon>Prorocentrales</taxon>
        <taxon>Prorocentraceae</taxon>
        <taxon>Prorocentrum</taxon>
    </lineage>
</organism>
<dbReference type="PROSITE" id="PS50800">
    <property type="entry name" value="SAP"/>
    <property type="match status" value="1"/>
</dbReference>
<accession>A0ABN9S9E0</accession>
<feature type="domain" description="SAP" evidence="3">
    <location>
        <begin position="29"/>
        <end position="63"/>
    </location>
</feature>
<dbReference type="Gene3D" id="1.10.720.30">
    <property type="entry name" value="SAP domain"/>
    <property type="match status" value="2"/>
</dbReference>
<evidence type="ECO:0000313" key="5">
    <source>
        <dbReference type="Proteomes" id="UP001189429"/>
    </source>
</evidence>
<dbReference type="EMBL" id="CAUYUJ010009835">
    <property type="protein sequence ID" value="CAK0827802.1"/>
    <property type="molecule type" value="Genomic_DNA"/>
</dbReference>
<evidence type="ECO:0000259" key="2">
    <source>
        <dbReference type="PROSITE" id="PS50126"/>
    </source>
</evidence>
<feature type="region of interest" description="Disordered" evidence="1">
    <location>
        <begin position="60"/>
        <end position="93"/>
    </location>
</feature>
<name>A0ABN9S9E0_9DINO</name>
<evidence type="ECO:0008006" key="6">
    <source>
        <dbReference type="Google" id="ProtNLM"/>
    </source>
</evidence>
<feature type="domain" description="S1 motif" evidence="2">
    <location>
        <begin position="250"/>
        <end position="318"/>
    </location>
</feature>
<dbReference type="InterPro" id="IPR003029">
    <property type="entry name" value="S1_domain"/>
</dbReference>
<dbReference type="SMART" id="SM00316">
    <property type="entry name" value="S1"/>
    <property type="match status" value="3"/>
</dbReference>
<dbReference type="InterPro" id="IPR036361">
    <property type="entry name" value="SAP_dom_sf"/>
</dbReference>
<dbReference type="Gene3D" id="2.40.50.140">
    <property type="entry name" value="Nucleic acid-binding proteins"/>
    <property type="match status" value="3"/>
</dbReference>
<dbReference type="PANTHER" id="PTHR10724:SF10">
    <property type="entry name" value="S1 RNA-BINDING DOMAIN-CONTAINING PROTEIN 1"/>
    <property type="match status" value="1"/>
</dbReference>
<comment type="caution">
    <text evidence="4">The sequence shown here is derived from an EMBL/GenBank/DDBJ whole genome shotgun (WGS) entry which is preliminary data.</text>
</comment>
<dbReference type="InterPro" id="IPR050437">
    <property type="entry name" value="Ribos_protein_bS1-like"/>
</dbReference>
<gene>
    <name evidence="4" type="ORF">PCOR1329_LOCUS27242</name>
</gene>
<dbReference type="Pfam" id="PF00575">
    <property type="entry name" value="S1"/>
    <property type="match status" value="3"/>
</dbReference>
<keyword evidence="5" id="KW-1185">Reference proteome</keyword>
<dbReference type="Proteomes" id="UP001189429">
    <property type="component" value="Unassembled WGS sequence"/>
</dbReference>